<gene>
    <name evidence="1" type="ORF">BC938DRAFT_476330</name>
</gene>
<evidence type="ECO:0000313" key="1">
    <source>
        <dbReference type="EMBL" id="RUS17189.1"/>
    </source>
</evidence>
<dbReference type="SUPFAM" id="SSF56784">
    <property type="entry name" value="HAD-like"/>
    <property type="match status" value="1"/>
</dbReference>
<name>A0A433PI67_9FUNG</name>
<dbReference type="Gene3D" id="3.90.1470.20">
    <property type="match status" value="1"/>
</dbReference>
<evidence type="ECO:0000313" key="2">
    <source>
        <dbReference type="Proteomes" id="UP000274822"/>
    </source>
</evidence>
<dbReference type="PANTHER" id="PTHR28181:SF2">
    <property type="entry name" value="PHOSPHORIC MONOESTER HYDROLASE"/>
    <property type="match status" value="1"/>
</dbReference>
<dbReference type="AlphaFoldDB" id="A0A433PI67"/>
<dbReference type="Proteomes" id="UP000274822">
    <property type="component" value="Unassembled WGS sequence"/>
</dbReference>
<proteinExistence type="predicted"/>
<dbReference type="InterPro" id="IPR023214">
    <property type="entry name" value="HAD_sf"/>
</dbReference>
<comment type="caution">
    <text evidence="1">The sequence shown here is derived from an EMBL/GenBank/DDBJ whole genome shotgun (WGS) entry which is preliminary data.</text>
</comment>
<organism evidence="1 2">
    <name type="scientific">Jimgerdemannia flammicorona</name>
    <dbReference type="NCBI Taxonomy" id="994334"/>
    <lineage>
        <taxon>Eukaryota</taxon>
        <taxon>Fungi</taxon>
        <taxon>Fungi incertae sedis</taxon>
        <taxon>Mucoromycota</taxon>
        <taxon>Mucoromycotina</taxon>
        <taxon>Endogonomycetes</taxon>
        <taxon>Endogonales</taxon>
        <taxon>Endogonaceae</taxon>
        <taxon>Jimgerdemannia</taxon>
    </lineage>
</organism>
<dbReference type="PANTHER" id="PTHR28181">
    <property type="entry name" value="UPF0655 PROTEIN YCR015C"/>
    <property type="match status" value="1"/>
</dbReference>
<dbReference type="Gene3D" id="3.40.50.1000">
    <property type="entry name" value="HAD superfamily/HAD-like"/>
    <property type="match status" value="1"/>
</dbReference>
<reference evidence="1 2" key="1">
    <citation type="journal article" date="2018" name="New Phytol.">
        <title>Phylogenomics of Endogonaceae and evolution of mycorrhizas within Mucoromycota.</title>
        <authorList>
            <person name="Chang Y."/>
            <person name="Desiro A."/>
            <person name="Na H."/>
            <person name="Sandor L."/>
            <person name="Lipzen A."/>
            <person name="Clum A."/>
            <person name="Barry K."/>
            <person name="Grigoriev I.V."/>
            <person name="Martin F.M."/>
            <person name="Stajich J.E."/>
            <person name="Smith M.E."/>
            <person name="Bonito G."/>
            <person name="Spatafora J.W."/>
        </authorList>
    </citation>
    <scope>NUCLEOTIDE SEQUENCE [LARGE SCALE GENOMIC DNA]</scope>
    <source>
        <strain evidence="1 2">AD002</strain>
    </source>
</reference>
<protein>
    <submittedName>
        <fullName evidence="1">HAD-like domain-containing protein</fullName>
    </submittedName>
</protein>
<accession>A0A433PI67</accession>
<dbReference type="Pfam" id="PF12710">
    <property type="entry name" value="HAD"/>
    <property type="match status" value="1"/>
</dbReference>
<dbReference type="EMBL" id="RBNJ01023337">
    <property type="protein sequence ID" value="RUS17189.1"/>
    <property type="molecule type" value="Genomic_DNA"/>
</dbReference>
<dbReference type="InterPro" id="IPR036412">
    <property type="entry name" value="HAD-like_sf"/>
</dbReference>
<keyword evidence="2" id="KW-1185">Reference proteome</keyword>
<dbReference type="InterPro" id="IPR050849">
    <property type="entry name" value="HAD-like_hydrolase_phosphatase"/>
</dbReference>
<sequence>MDMNPFRAGLESMWNAVTLTWDEAWNEHLHAVQPDPGFSDFYDYCKAHNVPISILSSGLRPMIERIMDAFVGDRAREIEIISNEGVIEERSWKIIWRDDTPFGHDKSHSLIASRTAHPTATHIFIGDGVSDISAAQHADLLFVRRGRDLESWCARQGVPFTAFDTFGEIREVVKGLVEGRSVIRRDKGTGFCEVMQVGVV</sequence>